<keyword evidence="3" id="KW-1185">Reference proteome</keyword>
<feature type="region of interest" description="Disordered" evidence="1">
    <location>
        <begin position="144"/>
        <end position="173"/>
    </location>
</feature>
<organism evidence="2 3">
    <name type="scientific">Pseudozyma flocculosa</name>
    <dbReference type="NCBI Taxonomy" id="84751"/>
    <lineage>
        <taxon>Eukaryota</taxon>
        <taxon>Fungi</taxon>
        <taxon>Dikarya</taxon>
        <taxon>Basidiomycota</taxon>
        <taxon>Ustilaginomycotina</taxon>
        <taxon>Ustilaginomycetes</taxon>
        <taxon>Ustilaginales</taxon>
        <taxon>Ustilaginaceae</taxon>
        <taxon>Pseudozyma</taxon>
    </lineage>
</organism>
<feature type="compositionally biased region" description="Basic residues" evidence="1">
    <location>
        <begin position="93"/>
        <end position="103"/>
    </location>
</feature>
<sequence length="344" mass="36098">MAASRVTYDLLRREALQRAGGSSSDIEAKQGSARQPIIISMCGSICGSYSRSIDFITDTASFFALGSRRACASPTLNPPASPQRAGRQASKPASHHAAAHGHVRSVCSRCTSDPTSFGDARRARPEGREVGLVGGIQLADGRAAKTASSGVAHADGSTLRPPSTDTTGGLHRPSRAGAARLARHCVAANGNSSRPPTHLTLSYLPACAPACSREATFLDCKQAQSQSQSQSQTLLPQPSRAGGHHRGAHGPTLLADVPLLALAFFVLPARKTTTYDVPRRASAQRVSLPAEPNPLSVRLPYLDAGQARCPHEWARDILPRPSLSQPSPYPAWPGPAQPGPAQPS</sequence>
<feature type="region of interest" description="Disordered" evidence="1">
    <location>
        <begin position="316"/>
        <end position="344"/>
    </location>
</feature>
<reference evidence="2 3" key="1">
    <citation type="submission" date="2018-03" db="EMBL/GenBank/DDBJ databases">
        <authorList>
            <person name="Guldener U."/>
        </authorList>
    </citation>
    <scope>NUCLEOTIDE SEQUENCE [LARGE SCALE GENOMIC DNA]</scope>
    <source>
        <strain evidence="2 3">DAOM196992</strain>
    </source>
</reference>
<evidence type="ECO:0000256" key="1">
    <source>
        <dbReference type="SAM" id="MobiDB-lite"/>
    </source>
</evidence>
<feature type="compositionally biased region" description="Basic and acidic residues" evidence="1">
    <location>
        <begin position="119"/>
        <end position="128"/>
    </location>
</feature>
<protein>
    <submittedName>
        <fullName evidence="2">Uncharacterized protein</fullName>
    </submittedName>
</protein>
<dbReference type="Proteomes" id="UP000323386">
    <property type="component" value="Unassembled WGS sequence"/>
</dbReference>
<gene>
    <name evidence="2" type="ORF">PSFLO_03220</name>
</gene>
<feature type="compositionally biased region" description="Pro residues" evidence="1">
    <location>
        <begin position="327"/>
        <end position="344"/>
    </location>
</feature>
<evidence type="ECO:0000313" key="3">
    <source>
        <dbReference type="Proteomes" id="UP000323386"/>
    </source>
</evidence>
<proteinExistence type="predicted"/>
<name>A0A5C3EZP8_9BASI</name>
<accession>A0A5C3EZP8</accession>
<feature type="compositionally biased region" description="Low complexity" evidence="1">
    <location>
        <begin position="222"/>
        <end position="241"/>
    </location>
</feature>
<dbReference type="AlphaFoldDB" id="A0A5C3EZP8"/>
<feature type="region of interest" description="Disordered" evidence="1">
    <location>
        <begin position="222"/>
        <end position="249"/>
    </location>
</feature>
<dbReference type="EMBL" id="OOIP01000008">
    <property type="protein sequence ID" value="SPO37744.1"/>
    <property type="molecule type" value="Genomic_DNA"/>
</dbReference>
<evidence type="ECO:0000313" key="2">
    <source>
        <dbReference type="EMBL" id="SPO37744.1"/>
    </source>
</evidence>
<feature type="region of interest" description="Disordered" evidence="1">
    <location>
        <begin position="74"/>
        <end position="128"/>
    </location>
</feature>